<feature type="region of interest" description="Disordered" evidence="1">
    <location>
        <begin position="1"/>
        <end position="67"/>
    </location>
</feature>
<proteinExistence type="predicted"/>
<dbReference type="AlphaFoldDB" id="A0AAV2NZI2"/>
<feature type="domain" description="DUF4806" evidence="2">
    <location>
        <begin position="129"/>
        <end position="207"/>
    </location>
</feature>
<dbReference type="InterPro" id="IPR032071">
    <property type="entry name" value="DUF4806"/>
</dbReference>
<accession>A0AAV2NZI2</accession>
<protein>
    <recommendedName>
        <fullName evidence="2">DUF4806 domain-containing protein</fullName>
    </recommendedName>
</protein>
<evidence type="ECO:0000259" key="2">
    <source>
        <dbReference type="Pfam" id="PF16064"/>
    </source>
</evidence>
<sequence>MRNAEIFPDVPTGSERDEILKQSRKTRAKYVRSSDKDTESEDERVENVPQLSEFPGKSSTKNIETNEKKKGSTEYYKIIDKLSSLNLLVTDLIGGQKKILEKFECISEQINRQPQSPEEVETIDIWYNLPLKDEVALQELEDKLKEDDKYRKKLVKELANIGDRDTKNLTSKIMRHTFTNELAVHYSWIGTEEKKPFRDLMICKVIFAALRKHHDQNFTEEKMLAPIKTWLANAKKRCSKAPLNAQN</sequence>
<dbReference type="EMBL" id="OZ034829">
    <property type="protein sequence ID" value="CAL1685199.1"/>
    <property type="molecule type" value="Genomic_DNA"/>
</dbReference>
<dbReference type="PANTHER" id="PTHR34153">
    <property type="entry name" value="SI:CH211-262H13.3-RELATED-RELATED"/>
    <property type="match status" value="1"/>
</dbReference>
<reference evidence="3" key="1">
    <citation type="submission" date="2024-04" db="EMBL/GenBank/DDBJ databases">
        <authorList>
            <consortium name="Molecular Ecology Group"/>
        </authorList>
    </citation>
    <scope>NUCLEOTIDE SEQUENCE</scope>
</reference>
<organism evidence="3 4">
    <name type="scientific">Lasius platythorax</name>
    <dbReference type="NCBI Taxonomy" id="488582"/>
    <lineage>
        <taxon>Eukaryota</taxon>
        <taxon>Metazoa</taxon>
        <taxon>Ecdysozoa</taxon>
        <taxon>Arthropoda</taxon>
        <taxon>Hexapoda</taxon>
        <taxon>Insecta</taxon>
        <taxon>Pterygota</taxon>
        <taxon>Neoptera</taxon>
        <taxon>Endopterygota</taxon>
        <taxon>Hymenoptera</taxon>
        <taxon>Apocrita</taxon>
        <taxon>Aculeata</taxon>
        <taxon>Formicoidea</taxon>
        <taxon>Formicidae</taxon>
        <taxon>Formicinae</taxon>
        <taxon>Lasius</taxon>
        <taxon>Lasius</taxon>
    </lineage>
</organism>
<evidence type="ECO:0000256" key="1">
    <source>
        <dbReference type="SAM" id="MobiDB-lite"/>
    </source>
</evidence>
<keyword evidence="4" id="KW-1185">Reference proteome</keyword>
<evidence type="ECO:0000313" key="4">
    <source>
        <dbReference type="Proteomes" id="UP001497644"/>
    </source>
</evidence>
<dbReference type="Proteomes" id="UP001497644">
    <property type="component" value="Chromosome 6"/>
</dbReference>
<dbReference type="Pfam" id="PF16064">
    <property type="entry name" value="DUF4806"/>
    <property type="match status" value="1"/>
</dbReference>
<dbReference type="PANTHER" id="PTHR34153:SF2">
    <property type="entry name" value="SI:CH211-262H13.3-RELATED"/>
    <property type="match status" value="1"/>
</dbReference>
<gene>
    <name evidence="3" type="ORF">LPLAT_LOCUS10757</name>
</gene>
<name>A0AAV2NZI2_9HYME</name>
<evidence type="ECO:0000313" key="3">
    <source>
        <dbReference type="EMBL" id="CAL1685199.1"/>
    </source>
</evidence>